<keyword evidence="1 4" id="KW-0808">Transferase</keyword>
<dbReference type="Proteomes" id="UP001621714">
    <property type="component" value="Unassembled WGS sequence"/>
</dbReference>
<dbReference type="EC" id="2.4.-.-" evidence="4"/>
<dbReference type="InterPro" id="IPR028098">
    <property type="entry name" value="Glyco_trans_4-like_N"/>
</dbReference>
<keyword evidence="5" id="KW-1185">Reference proteome</keyword>
<dbReference type="RefSeq" id="WP_405340145.1">
    <property type="nucleotide sequence ID" value="NZ_JBANFI010000005.1"/>
</dbReference>
<name>A0ABW8PYS2_9GAMM</name>
<dbReference type="EMBL" id="JBANFI010000005">
    <property type="protein sequence ID" value="MFK7161405.1"/>
    <property type="molecule type" value="Genomic_DNA"/>
</dbReference>
<dbReference type="CDD" id="cd03801">
    <property type="entry name" value="GT4_PimA-like"/>
    <property type="match status" value="1"/>
</dbReference>
<organism evidence="4 5">
    <name type="scientific">Marinospirillum alkalitolerans</name>
    <dbReference type="NCBI Taxonomy" id="3123374"/>
    <lineage>
        <taxon>Bacteria</taxon>
        <taxon>Pseudomonadati</taxon>
        <taxon>Pseudomonadota</taxon>
        <taxon>Gammaproteobacteria</taxon>
        <taxon>Oceanospirillales</taxon>
        <taxon>Oceanospirillaceae</taxon>
        <taxon>Marinospirillum</taxon>
    </lineage>
</organism>
<dbReference type="InterPro" id="IPR001296">
    <property type="entry name" value="Glyco_trans_1"/>
</dbReference>
<dbReference type="GO" id="GO:0016757">
    <property type="term" value="F:glycosyltransferase activity"/>
    <property type="evidence" value="ECO:0007669"/>
    <property type="project" value="UniProtKB-KW"/>
</dbReference>
<feature type="domain" description="Glycosyltransferase subfamily 4-like N-terminal" evidence="3">
    <location>
        <begin position="17"/>
        <end position="169"/>
    </location>
</feature>
<proteinExistence type="predicted"/>
<dbReference type="SUPFAM" id="SSF53756">
    <property type="entry name" value="UDP-Glycosyltransferase/glycogen phosphorylase"/>
    <property type="match status" value="1"/>
</dbReference>
<evidence type="ECO:0000313" key="4">
    <source>
        <dbReference type="EMBL" id="MFK7161405.1"/>
    </source>
</evidence>
<dbReference type="Gene3D" id="3.40.50.2000">
    <property type="entry name" value="Glycogen Phosphorylase B"/>
    <property type="match status" value="2"/>
</dbReference>
<dbReference type="PANTHER" id="PTHR46401">
    <property type="entry name" value="GLYCOSYLTRANSFERASE WBBK-RELATED"/>
    <property type="match status" value="1"/>
</dbReference>
<feature type="domain" description="Glycosyl transferase family 1" evidence="2">
    <location>
        <begin position="204"/>
        <end position="309"/>
    </location>
</feature>
<comment type="caution">
    <text evidence="4">The sequence shown here is derived from an EMBL/GenBank/DDBJ whole genome shotgun (WGS) entry which is preliminary data.</text>
</comment>
<evidence type="ECO:0000313" key="5">
    <source>
        <dbReference type="Proteomes" id="UP001621714"/>
    </source>
</evidence>
<sequence length="370" mass="42259">MTKQAVLALRQFHRSTGAVRNAIEQCQYLAALGYQVTLLAEKTAPELLQEARAEWVKVWKWPIKGKWRRLWFNLCVQRWLKKNPVDVFISHGDALSNDVLVLHNCLHLHHERVGTPLSDAAFFHERMLRAAGYRLLIANSCMMKQDIVKRFGIDESKIEVFYQGVDLNRFNYHQHDLKRAQGRARLKIEDDLFCIGLVTSGDFKKRNVALFLSIAGQVIQRVKRPLRFVVAGKTADLASFKRQAAALGLGDQILFVEPQDEVDRLYHALDLHLYPALLEEYGRVIPESLACGLPVLASQWVGATELMQDYPLSPLPSHELEVWVDRVVAFCEQDALQRDAVSAGLRIAQHYSQDKQFAAMVALIEQRDHQ</sequence>
<keyword evidence="4" id="KW-0328">Glycosyltransferase</keyword>
<evidence type="ECO:0000256" key="1">
    <source>
        <dbReference type="ARBA" id="ARBA00022679"/>
    </source>
</evidence>
<dbReference type="PANTHER" id="PTHR46401:SF2">
    <property type="entry name" value="GLYCOSYLTRANSFERASE WBBK-RELATED"/>
    <property type="match status" value="1"/>
</dbReference>
<evidence type="ECO:0000259" key="2">
    <source>
        <dbReference type="Pfam" id="PF00534"/>
    </source>
</evidence>
<dbReference type="Pfam" id="PF00534">
    <property type="entry name" value="Glycos_transf_1"/>
    <property type="match status" value="1"/>
</dbReference>
<accession>A0ABW8PYS2</accession>
<gene>
    <name evidence="4" type="ORF">V6U78_10190</name>
</gene>
<reference evidence="4 5" key="1">
    <citation type="submission" date="2024-02" db="EMBL/GenBank/DDBJ databases">
        <title>Marinospirillum sp. MEB 164 isolated from Lonar lake sediment.</title>
        <authorList>
            <person name="Joshi A."/>
            <person name="Thite S."/>
        </authorList>
    </citation>
    <scope>NUCLEOTIDE SEQUENCE [LARGE SCALE GENOMIC DNA]</scope>
    <source>
        <strain evidence="4 5">MEB164</strain>
    </source>
</reference>
<dbReference type="Pfam" id="PF13439">
    <property type="entry name" value="Glyco_transf_4"/>
    <property type="match status" value="1"/>
</dbReference>
<protein>
    <submittedName>
        <fullName evidence="4">Glycosyltransferase family 4 protein</fullName>
        <ecNumber evidence="4">2.4.-.-</ecNumber>
    </submittedName>
</protein>
<evidence type="ECO:0000259" key="3">
    <source>
        <dbReference type="Pfam" id="PF13439"/>
    </source>
</evidence>